<evidence type="ECO:0000313" key="3">
    <source>
        <dbReference type="Proteomes" id="UP000287651"/>
    </source>
</evidence>
<gene>
    <name evidence="2" type="ORF">B296_00045120</name>
</gene>
<protein>
    <submittedName>
        <fullName evidence="2">Uncharacterized protein</fullName>
    </submittedName>
</protein>
<name>A0A426X9I9_ENSVE</name>
<feature type="region of interest" description="Disordered" evidence="1">
    <location>
        <begin position="13"/>
        <end position="65"/>
    </location>
</feature>
<evidence type="ECO:0000256" key="1">
    <source>
        <dbReference type="SAM" id="MobiDB-lite"/>
    </source>
</evidence>
<organism evidence="2 3">
    <name type="scientific">Ensete ventricosum</name>
    <name type="common">Abyssinian banana</name>
    <name type="synonym">Musa ensete</name>
    <dbReference type="NCBI Taxonomy" id="4639"/>
    <lineage>
        <taxon>Eukaryota</taxon>
        <taxon>Viridiplantae</taxon>
        <taxon>Streptophyta</taxon>
        <taxon>Embryophyta</taxon>
        <taxon>Tracheophyta</taxon>
        <taxon>Spermatophyta</taxon>
        <taxon>Magnoliopsida</taxon>
        <taxon>Liliopsida</taxon>
        <taxon>Zingiberales</taxon>
        <taxon>Musaceae</taxon>
        <taxon>Ensete</taxon>
    </lineage>
</organism>
<comment type="caution">
    <text evidence="2">The sequence shown here is derived from an EMBL/GenBank/DDBJ whole genome shotgun (WGS) entry which is preliminary data.</text>
</comment>
<feature type="compositionally biased region" description="Basic and acidic residues" evidence="1">
    <location>
        <begin position="40"/>
        <end position="49"/>
    </location>
</feature>
<proteinExistence type="predicted"/>
<dbReference type="EMBL" id="AMZH03024008">
    <property type="protein sequence ID" value="RRT36143.1"/>
    <property type="molecule type" value="Genomic_DNA"/>
</dbReference>
<accession>A0A426X9I9</accession>
<sequence>MVTAWLRQRQLRREGGEREMVAGSSSRGGRLRQWQAAIKEGSKQGGKYDGDDDGSDDDNDKRSSYGIAVGMPRIAALIPIDKTLGFYRGGRG</sequence>
<dbReference type="Proteomes" id="UP000287651">
    <property type="component" value="Unassembled WGS sequence"/>
</dbReference>
<reference evidence="2 3" key="1">
    <citation type="journal article" date="2014" name="Agronomy (Basel)">
        <title>A Draft Genome Sequence for Ensete ventricosum, the Drought-Tolerant Tree Against Hunger.</title>
        <authorList>
            <person name="Harrison J."/>
            <person name="Moore K.A."/>
            <person name="Paszkiewicz K."/>
            <person name="Jones T."/>
            <person name="Grant M."/>
            <person name="Ambacheew D."/>
            <person name="Muzemil S."/>
            <person name="Studholme D.J."/>
        </authorList>
    </citation>
    <scope>NUCLEOTIDE SEQUENCE [LARGE SCALE GENOMIC DNA]</scope>
</reference>
<dbReference type="AlphaFoldDB" id="A0A426X9I9"/>
<evidence type="ECO:0000313" key="2">
    <source>
        <dbReference type="EMBL" id="RRT36143.1"/>
    </source>
</evidence>